<comment type="caution">
    <text evidence="2">The sequence shown here is derived from an EMBL/GenBank/DDBJ whole genome shotgun (WGS) entry which is preliminary data.</text>
</comment>
<gene>
    <name evidence="2" type="ORF">EVAR_83254_1</name>
</gene>
<dbReference type="AlphaFoldDB" id="A0A4C1Y1Z6"/>
<dbReference type="EMBL" id="BGZK01001056">
    <property type="protein sequence ID" value="GBP69936.1"/>
    <property type="molecule type" value="Genomic_DNA"/>
</dbReference>
<reference evidence="2 3" key="1">
    <citation type="journal article" date="2019" name="Commun. Biol.">
        <title>The bagworm genome reveals a unique fibroin gene that provides high tensile strength.</title>
        <authorList>
            <person name="Kono N."/>
            <person name="Nakamura H."/>
            <person name="Ohtoshi R."/>
            <person name="Tomita M."/>
            <person name="Numata K."/>
            <person name="Arakawa K."/>
        </authorList>
    </citation>
    <scope>NUCLEOTIDE SEQUENCE [LARGE SCALE GENOMIC DNA]</scope>
</reference>
<feature type="region of interest" description="Disordered" evidence="1">
    <location>
        <begin position="1"/>
        <end position="24"/>
    </location>
</feature>
<evidence type="ECO:0000313" key="2">
    <source>
        <dbReference type="EMBL" id="GBP69936.1"/>
    </source>
</evidence>
<evidence type="ECO:0000256" key="1">
    <source>
        <dbReference type="SAM" id="MobiDB-lite"/>
    </source>
</evidence>
<evidence type="ECO:0000313" key="3">
    <source>
        <dbReference type="Proteomes" id="UP000299102"/>
    </source>
</evidence>
<name>A0A4C1Y1Z6_EUMVA</name>
<protein>
    <submittedName>
        <fullName evidence="2">Uncharacterized protein</fullName>
    </submittedName>
</protein>
<dbReference type="Proteomes" id="UP000299102">
    <property type="component" value="Unassembled WGS sequence"/>
</dbReference>
<sequence>MTSQTTLIASPSATGRHGYGTDGVATSRHGRRLVKSSAWDVAGNRRAFSCRCQGVRWIGKLRFVAYGWVGCAVDSQPPRVNALGCDPAMSKNRFDASSIYLEIVGSSKSLEN</sequence>
<keyword evidence="3" id="KW-1185">Reference proteome</keyword>
<feature type="compositionally biased region" description="Polar residues" evidence="1">
    <location>
        <begin position="1"/>
        <end position="13"/>
    </location>
</feature>
<proteinExistence type="predicted"/>
<accession>A0A4C1Y1Z6</accession>
<organism evidence="2 3">
    <name type="scientific">Eumeta variegata</name>
    <name type="common">Bagworm moth</name>
    <name type="synonym">Eumeta japonica</name>
    <dbReference type="NCBI Taxonomy" id="151549"/>
    <lineage>
        <taxon>Eukaryota</taxon>
        <taxon>Metazoa</taxon>
        <taxon>Ecdysozoa</taxon>
        <taxon>Arthropoda</taxon>
        <taxon>Hexapoda</taxon>
        <taxon>Insecta</taxon>
        <taxon>Pterygota</taxon>
        <taxon>Neoptera</taxon>
        <taxon>Endopterygota</taxon>
        <taxon>Lepidoptera</taxon>
        <taxon>Glossata</taxon>
        <taxon>Ditrysia</taxon>
        <taxon>Tineoidea</taxon>
        <taxon>Psychidae</taxon>
        <taxon>Oiketicinae</taxon>
        <taxon>Eumeta</taxon>
    </lineage>
</organism>